<keyword evidence="1" id="KW-0812">Transmembrane</keyword>
<dbReference type="RefSeq" id="WP_175275878.1">
    <property type="nucleotide sequence ID" value="NZ_CP054836.1"/>
</dbReference>
<evidence type="ECO:0000313" key="3">
    <source>
        <dbReference type="Proteomes" id="UP000509367"/>
    </source>
</evidence>
<gene>
    <name evidence="2" type="ORF">HTY61_05655</name>
</gene>
<name>A0A6N1VFG5_9HYPH</name>
<evidence type="ECO:0000256" key="1">
    <source>
        <dbReference type="SAM" id="Phobius"/>
    </source>
</evidence>
<keyword evidence="1" id="KW-0472">Membrane</keyword>
<keyword evidence="3" id="KW-1185">Reference proteome</keyword>
<keyword evidence="1" id="KW-1133">Transmembrane helix</keyword>
<organism evidence="2 3">
    <name type="scientific">Oricola thermophila</name>
    <dbReference type="NCBI Taxonomy" id="2742145"/>
    <lineage>
        <taxon>Bacteria</taxon>
        <taxon>Pseudomonadati</taxon>
        <taxon>Pseudomonadota</taxon>
        <taxon>Alphaproteobacteria</taxon>
        <taxon>Hyphomicrobiales</taxon>
        <taxon>Ahrensiaceae</taxon>
        <taxon>Oricola</taxon>
    </lineage>
</organism>
<feature type="transmembrane region" description="Helical" evidence="1">
    <location>
        <begin position="68"/>
        <end position="86"/>
    </location>
</feature>
<dbReference type="AlphaFoldDB" id="A0A6N1VFG5"/>
<dbReference type="EMBL" id="CP054836">
    <property type="protein sequence ID" value="QKV17982.1"/>
    <property type="molecule type" value="Genomic_DNA"/>
</dbReference>
<proteinExistence type="predicted"/>
<evidence type="ECO:0000313" key="2">
    <source>
        <dbReference type="EMBL" id="QKV17982.1"/>
    </source>
</evidence>
<feature type="transmembrane region" description="Helical" evidence="1">
    <location>
        <begin position="92"/>
        <end position="113"/>
    </location>
</feature>
<dbReference type="InterPro" id="IPR009325">
    <property type="entry name" value="DUF983"/>
</dbReference>
<accession>A0A6N1VFG5</accession>
<sequence>MSELTFLHDHDEPVRPKRPVFAAIKRGFAGKCPHCGEGRLFRAFVKPVDSCPVCDEDMTHQRADDFPAYLNVVIVGHVGVGGFTMAEAMTDLSGWVHLAIWIPIMLFMAVVLMQPLKGAVIGFQWANYMHGFGGEDDMPENHPEQGV</sequence>
<dbReference type="Pfam" id="PF06170">
    <property type="entry name" value="DUF983"/>
    <property type="match status" value="1"/>
</dbReference>
<dbReference type="NCBIfam" id="NF004633">
    <property type="entry name" value="PRK05978.1"/>
    <property type="match status" value="1"/>
</dbReference>
<dbReference type="Proteomes" id="UP000509367">
    <property type="component" value="Chromosome"/>
</dbReference>
<reference evidence="2 3" key="1">
    <citation type="submission" date="2020-06" db="EMBL/GenBank/DDBJ databases">
        <title>Oricola thermophila sp. nov. isolated from a tidal sediments.</title>
        <authorList>
            <person name="Kwon K.K."/>
            <person name="Yang S.-H."/>
            <person name="Park M.-J."/>
        </authorList>
    </citation>
    <scope>NUCLEOTIDE SEQUENCE [LARGE SCALE GENOMIC DNA]</scope>
    <source>
        <strain evidence="2 3">MEBiC13590</strain>
    </source>
</reference>
<protein>
    <submittedName>
        <fullName evidence="2">DUF983 domain-containing protein</fullName>
    </submittedName>
</protein>
<dbReference type="KEGG" id="orm:HTY61_05655"/>